<evidence type="ECO:0000256" key="3">
    <source>
        <dbReference type="ARBA" id="ARBA00022618"/>
    </source>
</evidence>
<evidence type="ECO:0000256" key="10">
    <source>
        <dbReference type="HAMAP-Rule" id="MF_00321"/>
    </source>
</evidence>
<dbReference type="PANTHER" id="PTHR11649">
    <property type="entry name" value="MSS1/TRME-RELATED GTP-BINDING PROTEIN"/>
    <property type="match status" value="1"/>
</dbReference>
<dbReference type="InterPro" id="IPR027417">
    <property type="entry name" value="P-loop_NTPase"/>
</dbReference>
<evidence type="ECO:0000256" key="2">
    <source>
        <dbReference type="ARBA" id="ARBA00009638"/>
    </source>
</evidence>
<keyword evidence="6" id="KW-0460">Magnesium</keyword>
<keyword evidence="7 10" id="KW-0342">GTP-binding</keyword>
<dbReference type="CDD" id="cd01876">
    <property type="entry name" value="YihA_EngB"/>
    <property type="match status" value="1"/>
</dbReference>
<evidence type="ECO:0000256" key="7">
    <source>
        <dbReference type="ARBA" id="ARBA00023134"/>
    </source>
</evidence>
<comment type="similarity">
    <text evidence="2 10">Belongs to the TRAFAC class TrmE-Era-EngA-EngB-Septin-like GTPase superfamily. EngB GTPase family.</text>
</comment>
<dbReference type="InterPro" id="IPR030393">
    <property type="entry name" value="G_ENGB_dom"/>
</dbReference>
<dbReference type="SUPFAM" id="SSF52540">
    <property type="entry name" value="P-loop containing nucleoside triphosphate hydrolases"/>
    <property type="match status" value="1"/>
</dbReference>
<keyword evidence="8 10" id="KW-0717">Septation</keyword>
<comment type="cofactor">
    <cofactor evidence="1">
        <name>Mg(2+)</name>
        <dbReference type="ChEBI" id="CHEBI:18420"/>
    </cofactor>
</comment>
<evidence type="ECO:0000256" key="6">
    <source>
        <dbReference type="ARBA" id="ARBA00022842"/>
    </source>
</evidence>
<dbReference type="InterPro" id="IPR019987">
    <property type="entry name" value="GTP-bd_ribosome_bio_YsxC"/>
</dbReference>
<keyword evidence="9 10" id="KW-0131">Cell cycle</keyword>
<evidence type="ECO:0000313" key="12">
    <source>
        <dbReference type="EMBL" id="TBW58830.1"/>
    </source>
</evidence>
<comment type="function">
    <text evidence="10">Necessary for normal cell division and for the maintenance of normal septation.</text>
</comment>
<evidence type="ECO:0000256" key="4">
    <source>
        <dbReference type="ARBA" id="ARBA00022723"/>
    </source>
</evidence>
<evidence type="ECO:0000256" key="8">
    <source>
        <dbReference type="ARBA" id="ARBA00023210"/>
    </source>
</evidence>
<evidence type="ECO:0000313" key="13">
    <source>
        <dbReference type="Proteomes" id="UP000313645"/>
    </source>
</evidence>
<dbReference type="Gene3D" id="3.40.50.300">
    <property type="entry name" value="P-loop containing nucleotide triphosphate hydrolases"/>
    <property type="match status" value="1"/>
</dbReference>
<dbReference type="NCBIfam" id="TIGR03598">
    <property type="entry name" value="GTPase_YsxC"/>
    <property type="match status" value="1"/>
</dbReference>
<evidence type="ECO:0000256" key="9">
    <source>
        <dbReference type="ARBA" id="ARBA00023306"/>
    </source>
</evidence>
<dbReference type="HAMAP" id="MF_00321">
    <property type="entry name" value="GTPase_EngB"/>
    <property type="match status" value="1"/>
</dbReference>
<gene>
    <name evidence="10" type="primary">engB</name>
    <name evidence="12" type="ORF">EZI54_02875</name>
</gene>
<feature type="domain" description="EngB-type G" evidence="11">
    <location>
        <begin position="43"/>
        <end position="218"/>
    </location>
</feature>
<keyword evidence="4" id="KW-0479">Metal-binding</keyword>
<proteinExistence type="inferred from homology"/>
<keyword evidence="3 10" id="KW-0132">Cell division</keyword>
<dbReference type="Proteomes" id="UP000313645">
    <property type="component" value="Unassembled WGS sequence"/>
</dbReference>
<name>A0ABY1ZS51_9GAMM</name>
<protein>
    <recommendedName>
        <fullName evidence="10">Probable GTP-binding protein EngB</fullName>
    </recommendedName>
</protein>
<accession>A0ABY1ZS51</accession>
<dbReference type="EMBL" id="SJDL01000003">
    <property type="protein sequence ID" value="TBW58830.1"/>
    <property type="molecule type" value="Genomic_DNA"/>
</dbReference>
<dbReference type="PANTHER" id="PTHR11649:SF13">
    <property type="entry name" value="ENGB-TYPE G DOMAIN-CONTAINING PROTEIN"/>
    <property type="match status" value="1"/>
</dbReference>
<dbReference type="PROSITE" id="PS51706">
    <property type="entry name" value="G_ENGB"/>
    <property type="match status" value="1"/>
</dbReference>
<comment type="caution">
    <text evidence="12">The sequence shown here is derived from an EMBL/GenBank/DDBJ whole genome shotgun (WGS) entry which is preliminary data.</text>
</comment>
<evidence type="ECO:0000259" key="11">
    <source>
        <dbReference type="PROSITE" id="PS51706"/>
    </source>
</evidence>
<dbReference type="InterPro" id="IPR006073">
    <property type="entry name" value="GTP-bd"/>
</dbReference>
<reference evidence="12 13" key="1">
    <citation type="submission" date="2019-02" db="EMBL/GenBank/DDBJ databases">
        <title>Marinobacter halodurans sp. nov., a marine bacterium isolated from sea tidal flat.</title>
        <authorList>
            <person name="Yoo Y."/>
            <person name="Lee D.W."/>
            <person name="Kim B.S."/>
            <person name="Kim J.-J."/>
        </authorList>
    </citation>
    <scope>NUCLEOTIDE SEQUENCE [LARGE SCALE GENOMIC DNA]</scope>
    <source>
        <strain evidence="12 13">YJ-S3-2</strain>
    </source>
</reference>
<dbReference type="Pfam" id="PF01926">
    <property type="entry name" value="MMR_HSR1"/>
    <property type="match status" value="1"/>
</dbReference>
<organism evidence="12 13">
    <name type="scientific">Marinobacter halodurans</name>
    <dbReference type="NCBI Taxonomy" id="2528979"/>
    <lineage>
        <taxon>Bacteria</taxon>
        <taxon>Pseudomonadati</taxon>
        <taxon>Pseudomonadota</taxon>
        <taxon>Gammaproteobacteria</taxon>
        <taxon>Pseudomonadales</taxon>
        <taxon>Marinobacteraceae</taxon>
        <taxon>Marinobacter</taxon>
    </lineage>
</organism>
<evidence type="ECO:0000256" key="1">
    <source>
        <dbReference type="ARBA" id="ARBA00001946"/>
    </source>
</evidence>
<sequence>MTGTFLIVSDSVSPDAPELKPIAYNSARFLTSASRVSECPPDDGSEVAFAGRSNAGKSSAINAITVNSKLARTSKTPGRTRLINFFSLNRPGCRLVDLPGYGYAKVAKEMQEDWQKHLDDYLSRRESLRGLVLVMDIRHPLQDFDRMMIEWCEQSQLPLMILATKADKLKSGQAKQAMLKIRKALEGVDCLEHLIQFSALKKQGLDQARNALTDWLEAQEQPLTVAP</sequence>
<evidence type="ECO:0000256" key="5">
    <source>
        <dbReference type="ARBA" id="ARBA00022741"/>
    </source>
</evidence>
<keyword evidence="13" id="KW-1185">Reference proteome</keyword>
<keyword evidence="5 10" id="KW-0547">Nucleotide-binding</keyword>